<dbReference type="STRING" id="39060.SAMN05660706_103148"/>
<accession>A0A1I6CZL3</accession>
<dbReference type="InterPro" id="IPR028098">
    <property type="entry name" value="Glyco_trans_4-like_N"/>
</dbReference>
<protein>
    <submittedName>
        <fullName evidence="3">Glycosyltransferase involved in cell wall bisynthesis</fullName>
    </submittedName>
</protein>
<organism evidence="3 4">
    <name type="scientific">Desulfoscipio geothermicus DSM 3669</name>
    <dbReference type="NCBI Taxonomy" id="1121426"/>
    <lineage>
        <taxon>Bacteria</taxon>
        <taxon>Bacillati</taxon>
        <taxon>Bacillota</taxon>
        <taxon>Clostridia</taxon>
        <taxon>Eubacteriales</taxon>
        <taxon>Desulfallaceae</taxon>
        <taxon>Desulfoscipio</taxon>
    </lineage>
</organism>
<dbReference type="Gene3D" id="3.40.50.2000">
    <property type="entry name" value="Glycogen Phosphorylase B"/>
    <property type="match status" value="2"/>
</dbReference>
<evidence type="ECO:0000313" key="3">
    <source>
        <dbReference type="EMBL" id="SFQ98668.1"/>
    </source>
</evidence>
<dbReference type="Pfam" id="PF13439">
    <property type="entry name" value="Glyco_transf_4"/>
    <property type="match status" value="1"/>
</dbReference>
<feature type="domain" description="Glycosyltransferase subfamily 4-like N-terminal" evidence="2">
    <location>
        <begin position="213"/>
        <end position="326"/>
    </location>
</feature>
<dbReference type="PANTHER" id="PTHR45947:SF3">
    <property type="entry name" value="SULFOQUINOVOSYL TRANSFERASE SQD2"/>
    <property type="match status" value="1"/>
</dbReference>
<dbReference type="InterPro" id="IPR001296">
    <property type="entry name" value="Glyco_trans_1"/>
</dbReference>
<dbReference type="CDD" id="cd03794">
    <property type="entry name" value="GT4_WbuB-like"/>
    <property type="match status" value="1"/>
</dbReference>
<evidence type="ECO:0000259" key="1">
    <source>
        <dbReference type="Pfam" id="PF00534"/>
    </source>
</evidence>
<keyword evidence="3" id="KW-0808">Transferase</keyword>
<gene>
    <name evidence="3" type="ORF">SAMN05660706_103148</name>
</gene>
<dbReference type="Proteomes" id="UP000199584">
    <property type="component" value="Unassembled WGS sequence"/>
</dbReference>
<dbReference type="EMBL" id="FOYM01000003">
    <property type="protein sequence ID" value="SFQ98668.1"/>
    <property type="molecule type" value="Genomic_DNA"/>
</dbReference>
<keyword evidence="4" id="KW-1185">Reference proteome</keyword>
<sequence length="535" mass="61004">MSVLRIIILKNALQKPKPSPHCTVITFEELKNWIVRGVFLKHLFCYQEVKLLTYRLEVLSKPFLTALLIRLLSRRVCCFEDEQGRYQSITIPFLVKLFWHLIRDLVQKFISIHCIHREIEQLSGEYFTRASISKVLDLPATPVYLRTDLWFGIRSGGSVGHIAGVLNHLDEFTGKPVFLSTDIIPTVRKDIETHIVLPDNSGWDFKELPGFFYNQTLEKAARKLLGHKKISFIYQRYSVNNYAGVKLAQFYNVPFVLEYNGSEIWINRHWGKPLKHESLSELIEFLNLKAADVVVVVSQPMKDELVARGIDADKILVNPNGVDPERYSPGVDGSAVRRRYNLAGQTVIGFIGTFGRWHGAEVLAEAFGRLLREFPVYRRQVRLLMIGDGPAMPRVIDIVKKFNITDACILTGLIPQEEGPAHLAACDILASPHVPNPDGTPFFGSPTKLFEYMAMGKGIVASDLEQIGEVLKHNHTAWLVKPGDVGALMLGLKTLLDDKQLRDRLGRNARHEVVNRYTWREHTRRIINWLNKHCD</sequence>
<dbReference type="AlphaFoldDB" id="A0A1I6CZL3"/>
<dbReference type="OrthoDB" id="9810929at2"/>
<dbReference type="Pfam" id="PF00534">
    <property type="entry name" value="Glycos_transf_1"/>
    <property type="match status" value="1"/>
</dbReference>
<evidence type="ECO:0000259" key="2">
    <source>
        <dbReference type="Pfam" id="PF13439"/>
    </source>
</evidence>
<evidence type="ECO:0000313" key="4">
    <source>
        <dbReference type="Proteomes" id="UP000199584"/>
    </source>
</evidence>
<reference evidence="4" key="1">
    <citation type="submission" date="2016-10" db="EMBL/GenBank/DDBJ databases">
        <authorList>
            <person name="Varghese N."/>
            <person name="Submissions S."/>
        </authorList>
    </citation>
    <scope>NUCLEOTIDE SEQUENCE [LARGE SCALE GENOMIC DNA]</scope>
    <source>
        <strain evidence="4">DSM 3669</strain>
    </source>
</reference>
<name>A0A1I6CZL3_9FIRM</name>
<proteinExistence type="predicted"/>
<feature type="domain" description="Glycosyl transferase family 1" evidence="1">
    <location>
        <begin position="344"/>
        <end position="511"/>
    </location>
</feature>
<dbReference type="InterPro" id="IPR050194">
    <property type="entry name" value="Glycosyltransferase_grp1"/>
</dbReference>
<dbReference type="GO" id="GO:0016757">
    <property type="term" value="F:glycosyltransferase activity"/>
    <property type="evidence" value="ECO:0007669"/>
    <property type="project" value="TreeGrafter"/>
</dbReference>
<dbReference type="PANTHER" id="PTHR45947">
    <property type="entry name" value="SULFOQUINOVOSYL TRANSFERASE SQD2"/>
    <property type="match status" value="1"/>
</dbReference>
<dbReference type="SUPFAM" id="SSF53756">
    <property type="entry name" value="UDP-Glycosyltransferase/glycogen phosphorylase"/>
    <property type="match status" value="1"/>
</dbReference>